<sequence length="1566" mass="170289">MYLITPQLRNNVLAFIFTFVFYGVYAQTPDFKVQHIENDIARTGGVNTVFTSVNSLNSVIELANNNRKSHAGSPTNSSNRSGDDMAGARQLTGVNTLTYYREANSDNRDMRFNTSLWEYIGPIGGGNELIVRGRYAVNLNGANNSVTQALVGIINANKCIPFVTGIMNNSTNQDGDSGTAIAYLENANTLRVQKGSNANNVTVYITLVEFTGVNWTVLHGDSGNVNGDAGTITLRDGSDGTGAATNVTSWNDAVIFSHFRADTNASGVNDAISDLWPLTEPGNNNQRVDWTFNNDHDSNGTNRHFVHVLENTGLNVTRFQDNSNRGGENTIDITSAGLTDVNQALILGTSITRGRGTAYGRGWRNYYLKSTTQAAHWAHRSGNPMNHEIQIVDLSGLQTVIIGPEINVTGNGVDIPNGNTAISVADNTDFGGVLTTTGSVAHTFTIQNLGSTDVTLTDPNPYITLTGNTADFTLTTVPNPTITNNTTFTITYDPTTVGVHTATVSIANNDSDENPYTFNIQGVGDYCNSGGNTTWDTSVTYVSFNTIDNADNEIPKDNAYEDFTNMSTNIYKSSIHDLTVRVNTDGNYTIYTNVWIDWNRDGDFNDPGEEYDMGSATNVTDGLTSNSPMSITPPTGAVIGSTRMRVATRYNNYPLSCDSGFDGEVEDYSINIIDYLIDFNGVDEYVDIDDNHDLNGSFSLESWVYQENTVATGTIMSKGNIDNSLKTGYHLSLKNNYPNLIWYDNSNNEVVNITSPYAIPNNEWHYVSVTYDGTTVRMYIDGIEVNSASPSSAPINSANDFLIGANTQNFATVPTHMNYFDGAIQEVRIWNVALSETQIREMMNQHIQQNTTNVQGAETKLNISGGLLWTNLIGYYPLDSNTAFDSSISSVDGIPQNITGSQIVTAPLPYETDGDGTWDTPETWLYNTDVYLPNSLGIDGTTMIDWNIVHLINDITSGNRDIIVSGLVSEVGTLTIDGATNIATGTGTGYSLTINNYLELDGVIDLEGESQLIQPEGSVIDADSGGYIERDQQGTANGFNYNYWSSSVGPITGNMVTRGTGAASTNANHTISGVLNDGTNSATYQGLTYDAAHTAADSDTPTTPKTLSTYWMYKFYGSEGDYNAWTSVDETSSLLPGEGFTMKGTSGTVAISTYQNYVFKGLPNNGSITLPLDKSSGDVDRLIGNPYPSAIDATKFILDNLSVADGGNNTNGTVINGALYFWDHFGEQNSHSLNDIVGGYATYNLTGGTVAISNDSRINNNMATGTKMPGQYIPVNQGFFVSTALDGFNDNNGAAIDVVDGGNIVFKNSQRVFVTEQDPSSVFLRTSGKKMSKSKVSNNRATETTPSIRLMYDSPKGYHRQLLLGVNAKASQGFDLGYDAFMADVNEEDMYWTINDEKFVIQGVDDLSETSEFPLGLIVEESGVINIRIDELEHINTSTSIYIKDNETDEHFKINNDVFSLKLDAGIYNDRFSLVFQNQQLSTEEKVLNHGLQVYYDSKTSKILIHNTNNIGLSGLAVYNLAGQEILAYKIDKSTKAVSINVSDGVYLLNFNSPSHGMINKKLIVK</sequence>
<evidence type="ECO:0000313" key="7">
    <source>
        <dbReference type="Proteomes" id="UP000307657"/>
    </source>
</evidence>
<organism evidence="6 7">
    <name type="scientific">Pontimicrobium aquaticum</name>
    <dbReference type="NCBI Taxonomy" id="2565367"/>
    <lineage>
        <taxon>Bacteria</taxon>
        <taxon>Pseudomonadati</taxon>
        <taxon>Bacteroidota</taxon>
        <taxon>Flavobacteriia</taxon>
        <taxon>Flavobacteriales</taxon>
        <taxon>Flavobacteriaceae</taxon>
        <taxon>Pontimicrobium</taxon>
    </lineage>
</organism>
<dbReference type="GO" id="GO:0005975">
    <property type="term" value="P:carbohydrate metabolic process"/>
    <property type="evidence" value="ECO:0007669"/>
    <property type="project" value="UniProtKB-ARBA"/>
</dbReference>
<keyword evidence="7" id="KW-1185">Reference proteome</keyword>
<dbReference type="SUPFAM" id="SSF49899">
    <property type="entry name" value="Concanavalin A-like lectins/glucanases"/>
    <property type="match status" value="1"/>
</dbReference>
<dbReference type="PROSITE" id="PS50194">
    <property type="entry name" value="FILAMIN_REPEAT"/>
    <property type="match status" value="1"/>
</dbReference>
<reference evidence="6 7" key="1">
    <citation type="submission" date="2019-04" db="EMBL/GenBank/DDBJ databases">
        <title>Lacinutrix sp. nov., isolated from marine water.</title>
        <authorList>
            <person name="Kim W."/>
        </authorList>
    </citation>
    <scope>NUCLEOTIDE SEQUENCE [LARGE SCALE GENOMIC DNA]</scope>
    <source>
        <strain evidence="6 7">CAU 1491</strain>
    </source>
</reference>
<keyword evidence="2" id="KW-1015">Disulfide bond</keyword>
<evidence type="ECO:0000259" key="4">
    <source>
        <dbReference type="SMART" id="SM00282"/>
    </source>
</evidence>
<evidence type="ECO:0000256" key="2">
    <source>
        <dbReference type="ARBA" id="ARBA00023157"/>
    </source>
</evidence>
<dbReference type="EMBL" id="SUPL01000001">
    <property type="protein sequence ID" value="TJY37919.1"/>
    <property type="molecule type" value="Genomic_DNA"/>
</dbReference>
<feature type="domain" description="LamG-like jellyroll fold" evidence="5">
    <location>
        <begin position="696"/>
        <end position="837"/>
    </location>
</feature>
<dbReference type="InterPro" id="IPR017868">
    <property type="entry name" value="Filamin/ABP280_repeat-like"/>
</dbReference>
<dbReference type="Gene3D" id="2.60.40.10">
    <property type="entry name" value="Immunoglobulins"/>
    <property type="match status" value="1"/>
</dbReference>
<dbReference type="GO" id="GO:0004553">
    <property type="term" value="F:hydrolase activity, hydrolyzing O-glycosyl compounds"/>
    <property type="evidence" value="ECO:0007669"/>
    <property type="project" value="UniProtKB-ARBA"/>
</dbReference>
<proteinExistence type="predicted"/>
<dbReference type="Proteomes" id="UP000307657">
    <property type="component" value="Unassembled WGS sequence"/>
</dbReference>
<evidence type="ECO:0000256" key="3">
    <source>
        <dbReference type="SAM" id="MobiDB-lite"/>
    </source>
</evidence>
<dbReference type="NCBIfam" id="NF012200">
    <property type="entry name" value="choice_anch_D"/>
    <property type="match status" value="1"/>
</dbReference>
<dbReference type="RefSeq" id="WP_136840234.1">
    <property type="nucleotide sequence ID" value="NZ_SUPL01000001.1"/>
</dbReference>
<protein>
    <submittedName>
        <fullName evidence="6">Choice-of-anchor D domain-containing protein</fullName>
    </submittedName>
</protein>
<feature type="region of interest" description="Disordered" evidence="3">
    <location>
        <begin position="64"/>
        <end position="87"/>
    </location>
</feature>
<keyword evidence="1" id="KW-0732">Signal</keyword>
<dbReference type="CDD" id="cd00110">
    <property type="entry name" value="LamG"/>
    <property type="match status" value="1"/>
</dbReference>
<name>A0A4V5LR53_9FLAO</name>
<dbReference type="SMART" id="SM00282">
    <property type="entry name" value="LamG"/>
    <property type="match status" value="1"/>
</dbReference>
<dbReference type="InterPro" id="IPR013320">
    <property type="entry name" value="ConA-like_dom_sf"/>
</dbReference>
<dbReference type="Pfam" id="PF20009">
    <property type="entry name" value="GEVED"/>
    <property type="match status" value="1"/>
</dbReference>
<accession>A0A4V5LR53</accession>
<comment type="caution">
    <text evidence="6">The sequence shown here is derived from an EMBL/GenBank/DDBJ whole genome shotgun (WGS) entry which is preliminary data.</text>
</comment>
<gene>
    <name evidence="6" type="ORF">E5167_01295</name>
</gene>
<evidence type="ECO:0000256" key="1">
    <source>
        <dbReference type="ARBA" id="ARBA00022729"/>
    </source>
</evidence>
<dbReference type="Pfam" id="PF13385">
    <property type="entry name" value="Laminin_G_3"/>
    <property type="match status" value="1"/>
</dbReference>
<dbReference type="OrthoDB" id="2582440at2"/>
<dbReference type="InterPro" id="IPR045474">
    <property type="entry name" value="GEVED"/>
</dbReference>
<evidence type="ECO:0000259" key="5">
    <source>
        <dbReference type="SMART" id="SM00560"/>
    </source>
</evidence>
<dbReference type="Gene3D" id="2.60.120.200">
    <property type="match status" value="1"/>
</dbReference>
<dbReference type="InterPro" id="IPR006558">
    <property type="entry name" value="LamG-like"/>
</dbReference>
<dbReference type="InterPro" id="IPR013783">
    <property type="entry name" value="Ig-like_fold"/>
</dbReference>
<feature type="compositionally biased region" description="Polar residues" evidence="3">
    <location>
        <begin position="64"/>
        <end position="80"/>
    </location>
</feature>
<dbReference type="SMART" id="SM00560">
    <property type="entry name" value="LamGL"/>
    <property type="match status" value="1"/>
</dbReference>
<evidence type="ECO:0000313" key="6">
    <source>
        <dbReference type="EMBL" id="TJY37919.1"/>
    </source>
</evidence>
<feature type="domain" description="Laminin G" evidence="4">
    <location>
        <begin position="692"/>
        <end position="832"/>
    </location>
</feature>
<dbReference type="InterPro" id="IPR001791">
    <property type="entry name" value="Laminin_G"/>
</dbReference>